<dbReference type="PIRSF" id="PIRSF020623">
    <property type="entry name" value="PaaX"/>
    <property type="match status" value="1"/>
</dbReference>
<reference evidence="4" key="2">
    <citation type="submission" date="2020-09" db="EMBL/GenBank/DDBJ databases">
        <authorList>
            <person name="Sun Q."/>
            <person name="Zhou Y."/>
        </authorList>
    </citation>
    <scope>NUCLEOTIDE SEQUENCE</scope>
    <source>
        <strain evidence="4">CGMCC 1.15254</strain>
    </source>
</reference>
<evidence type="ECO:0000313" key="5">
    <source>
        <dbReference type="Proteomes" id="UP000632498"/>
    </source>
</evidence>
<accession>A0A917FAN7</accession>
<reference evidence="4" key="1">
    <citation type="journal article" date="2014" name="Int. J. Syst. Evol. Microbiol.">
        <title>Complete genome sequence of Corynebacterium casei LMG S-19264T (=DSM 44701T), isolated from a smear-ripened cheese.</title>
        <authorList>
            <consortium name="US DOE Joint Genome Institute (JGI-PGF)"/>
            <person name="Walter F."/>
            <person name="Albersmeier A."/>
            <person name="Kalinowski J."/>
            <person name="Ruckert C."/>
        </authorList>
    </citation>
    <scope>NUCLEOTIDE SEQUENCE</scope>
    <source>
        <strain evidence="4">CGMCC 1.15254</strain>
    </source>
</reference>
<gene>
    <name evidence="4" type="primary">paaX</name>
    <name evidence="4" type="ORF">GCM10011332_19090</name>
</gene>
<dbReference type="Proteomes" id="UP000632498">
    <property type="component" value="Unassembled WGS sequence"/>
</dbReference>
<dbReference type="InterPro" id="IPR012906">
    <property type="entry name" value="PaaX-like_N"/>
</dbReference>
<comment type="caution">
    <text evidence="4">The sequence shown here is derived from an EMBL/GenBank/DDBJ whole genome shotgun (WGS) entry which is preliminary data.</text>
</comment>
<dbReference type="Pfam" id="PF07848">
    <property type="entry name" value="PaaX"/>
    <property type="match status" value="1"/>
</dbReference>
<dbReference type="SUPFAM" id="SSF46785">
    <property type="entry name" value="Winged helix' DNA-binding domain"/>
    <property type="match status" value="1"/>
</dbReference>
<dbReference type="Gene3D" id="3.30.70.2650">
    <property type="match status" value="1"/>
</dbReference>
<dbReference type="PANTHER" id="PTHR30319:SF1">
    <property type="entry name" value="TRANSCRIPTIONAL REPRESSOR PAAX"/>
    <property type="match status" value="1"/>
</dbReference>
<dbReference type="InterPro" id="IPR036390">
    <property type="entry name" value="WH_DNA-bd_sf"/>
</dbReference>
<name>A0A917FAN7_9PROT</name>
<dbReference type="RefSeq" id="WP_188664252.1">
    <property type="nucleotide sequence ID" value="NZ_BMHV01000012.1"/>
</dbReference>
<protein>
    <submittedName>
        <fullName evidence="4">Phenylacetic acid degradation operon negative regulatory protein</fullName>
    </submittedName>
</protein>
<dbReference type="NCBIfam" id="TIGR02277">
    <property type="entry name" value="PaaX_trns_reg"/>
    <property type="match status" value="1"/>
</dbReference>
<feature type="domain" description="Transcriptional repressor PaaX-like C-terminal" evidence="2">
    <location>
        <begin position="195"/>
        <end position="284"/>
    </location>
</feature>
<keyword evidence="5" id="KW-1185">Reference proteome</keyword>
<dbReference type="Gene3D" id="1.10.10.10">
    <property type="entry name" value="Winged helix-like DNA-binding domain superfamily/Winged helix DNA-binding domain"/>
    <property type="match status" value="1"/>
</dbReference>
<organism evidence="4 5">
    <name type="scientific">Terasakiella brassicae</name>
    <dbReference type="NCBI Taxonomy" id="1634917"/>
    <lineage>
        <taxon>Bacteria</taxon>
        <taxon>Pseudomonadati</taxon>
        <taxon>Pseudomonadota</taxon>
        <taxon>Alphaproteobacteria</taxon>
        <taxon>Rhodospirillales</taxon>
        <taxon>Terasakiellaceae</taxon>
        <taxon>Terasakiella</taxon>
    </lineage>
</organism>
<evidence type="ECO:0000259" key="2">
    <source>
        <dbReference type="Pfam" id="PF08223"/>
    </source>
</evidence>
<proteinExistence type="predicted"/>
<evidence type="ECO:0000259" key="1">
    <source>
        <dbReference type="Pfam" id="PF07848"/>
    </source>
</evidence>
<feature type="domain" description="Transcriptional repressor PaaX-like central Cas2-like" evidence="3">
    <location>
        <begin position="107"/>
        <end position="183"/>
    </location>
</feature>
<evidence type="ECO:0000313" key="4">
    <source>
        <dbReference type="EMBL" id="GGF65157.1"/>
    </source>
</evidence>
<dbReference type="GO" id="GO:0006351">
    <property type="term" value="P:DNA-templated transcription"/>
    <property type="evidence" value="ECO:0007669"/>
    <property type="project" value="InterPro"/>
</dbReference>
<dbReference type="InterPro" id="IPR048846">
    <property type="entry name" value="PaaX-like_central"/>
</dbReference>
<dbReference type="Pfam" id="PF20803">
    <property type="entry name" value="PaaX_M"/>
    <property type="match status" value="1"/>
</dbReference>
<dbReference type="InterPro" id="IPR011965">
    <property type="entry name" value="PaaX_trns_reg"/>
</dbReference>
<dbReference type="Gene3D" id="1.20.58.1460">
    <property type="match status" value="1"/>
</dbReference>
<dbReference type="Pfam" id="PF08223">
    <property type="entry name" value="PaaX_C"/>
    <property type="match status" value="1"/>
</dbReference>
<dbReference type="InterPro" id="IPR013225">
    <property type="entry name" value="PaaX_C"/>
</dbReference>
<evidence type="ECO:0000259" key="3">
    <source>
        <dbReference type="Pfam" id="PF20803"/>
    </source>
</evidence>
<dbReference type="EMBL" id="BMHV01000012">
    <property type="protein sequence ID" value="GGF65157.1"/>
    <property type="molecule type" value="Genomic_DNA"/>
</dbReference>
<dbReference type="InterPro" id="IPR036388">
    <property type="entry name" value="WH-like_DNA-bd_sf"/>
</dbReference>
<feature type="domain" description="Transcriptional repressor PaaX-like N-terminal" evidence="1">
    <location>
        <begin position="21"/>
        <end position="88"/>
    </location>
</feature>
<dbReference type="PANTHER" id="PTHR30319">
    <property type="entry name" value="PHENYLACETIC ACID REGULATOR-RELATED TRANSCRIPTIONAL REPRESSOR"/>
    <property type="match status" value="1"/>
</dbReference>
<dbReference type="AlphaFoldDB" id="A0A917FAN7"/>
<sequence length="323" mass="36563">MTKNKKIHDAILDLRDKTTLRAKSLLVTVYGDAILPHGGAVWLGSLINLVEPLGLSERMVRTAVFRLSKDDWLSATQIGRRSYYKLTEIGRRRFETAHRRIYASPHRTWNGEWLMVIANKSNLTQEQRDQLRREFLWLGFGNVAPNVFAHPAADIRAVRQIIQDMGVEENVVTMAARADRHGGTAPHRNMVHSSWDLDQLAQDYNHFLDAFRPLYHALSAEGTIDPESSFLVRTLLIHEYRRIMLRDPMLPDDLLNAEWPGSTAATLCANLYRLCAPSAEKHLESLLETAEGPLPDASPYFFNRFGGLENGLSSPPLPESLTL</sequence>